<name>A0A0B2UIM8_9MICR</name>
<evidence type="ECO:0000313" key="2">
    <source>
        <dbReference type="Proteomes" id="UP000031056"/>
    </source>
</evidence>
<protein>
    <recommendedName>
        <fullName evidence="3">WD40 domain-containing protein</fullName>
    </recommendedName>
</protein>
<organism evidence="1 2">
    <name type="scientific">Ordospora colligata OC4</name>
    <dbReference type="NCBI Taxonomy" id="1354746"/>
    <lineage>
        <taxon>Eukaryota</taxon>
        <taxon>Fungi</taxon>
        <taxon>Fungi incertae sedis</taxon>
        <taxon>Microsporidia</taxon>
        <taxon>Ordosporidae</taxon>
        <taxon>Ordospora</taxon>
    </lineage>
</organism>
<dbReference type="RefSeq" id="XP_014563240.1">
    <property type="nucleotide sequence ID" value="XM_014707754.1"/>
</dbReference>
<dbReference type="GeneID" id="26262339"/>
<accession>A0A0B2UIM8</accession>
<gene>
    <name evidence="1" type="ORF">M896_091260</name>
</gene>
<dbReference type="InParanoid" id="A0A0B2UIM8"/>
<dbReference type="InterPro" id="IPR036322">
    <property type="entry name" value="WD40_repeat_dom_sf"/>
</dbReference>
<proteinExistence type="predicted"/>
<dbReference type="HOGENOM" id="CLU_1069968_0_0_1"/>
<dbReference type="OrthoDB" id="2189706at2759"/>
<dbReference type="Proteomes" id="UP000031056">
    <property type="component" value="Unassembled WGS sequence"/>
</dbReference>
<dbReference type="SUPFAM" id="SSF50978">
    <property type="entry name" value="WD40 repeat-like"/>
    <property type="match status" value="1"/>
</dbReference>
<comment type="caution">
    <text evidence="1">The sequence shown here is derived from an EMBL/GenBank/DDBJ whole genome shotgun (WGS) entry which is preliminary data.</text>
</comment>
<dbReference type="EMBL" id="JOKQ01000009">
    <property type="protein sequence ID" value="KHN69198.1"/>
    <property type="molecule type" value="Genomic_DNA"/>
</dbReference>
<dbReference type="AlphaFoldDB" id="A0A0B2UIM8"/>
<dbReference type="VEuPathDB" id="MicrosporidiaDB:M896_091260"/>
<keyword evidence="2" id="KW-1185">Reference proteome</keyword>
<evidence type="ECO:0000313" key="1">
    <source>
        <dbReference type="EMBL" id="KHN69198.1"/>
    </source>
</evidence>
<sequence>MERFFYLCDLSFFSSSMIEGSIIACDKMGTIHTIMPVMSEISMDHLKKDIKFYPADDLCFTTTDMVKGIRVWDRCRAEMVYSYKDDYIKMHAYSKNGCMAAVGEGSVKLYDLRVRYNIDTIPVGMCKMAEWGDNRVYCIAENSIVEYDTRNLDNMVSGQRSEDRMSVSKLNGVIDFASMHKGEFCMMKRNGMVYLQKIEELKEVAGYERPSIGSKMIKIRNEIDDFAIGAVEDNKVCIYEYRDTWMCVMEGVNHIDWMWFCRNNCYMFADRKVYLMEGGYEEFKKAIRKDE</sequence>
<reference evidence="1 2" key="1">
    <citation type="journal article" date="2014" name="MBio">
        <title>The Ordospora colligata genome; evolution of extreme reduction in microsporidia and host-to-parasite horizontal gene transfer.</title>
        <authorList>
            <person name="Pombert J.-F."/>
            <person name="Haag K.L."/>
            <person name="Beidas S."/>
            <person name="Ebert D."/>
            <person name="Keeling P.J."/>
        </authorList>
    </citation>
    <scope>NUCLEOTIDE SEQUENCE [LARGE SCALE GENOMIC DNA]</scope>
    <source>
        <strain evidence="1 2">OC4</strain>
    </source>
</reference>
<evidence type="ECO:0008006" key="3">
    <source>
        <dbReference type="Google" id="ProtNLM"/>
    </source>
</evidence>